<evidence type="ECO:0000313" key="1">
    <source>
        <dbReference type="EMBL" id="ATG47780.1"/>
    </source>
</evidence>
<accession>A0A291GCK2</accession>
<reference evidence="1 2" key="1">
    <citation type="submission" date="2017-06" db="EMBL/GenBank/DDBJ databases">
        <title>Celeribacter sp. TSPH2 complete genome sequence.</title>
        <authorList>
            <person name="Woo J.-H."/>
            <person name="Kim H.-S."/>
        </authorList>
    </citation>
    <scope>NUCLEOTIDE SEQUENCE [LARGE SCALE GENOMIC DNA]</scope>
    <source>
        <strain evidence="1 2">TSPH2</strain>
    </source>
</reference>
<dbReference type="OrthoDB" id="7846781at2"/>
<dbReference type="AlphaFoldDB" id="A0A291GCK2"/>
<dbReference type="KEGG" id="ceh:CEW89_09525"/>
<proteinExistence type="predicted"/>
<name>A0A291GCK2_9RHOB</name>
<organism evidence="1 2">
    <name type="scientific">Celeribacter ethanolicus</name>
    <dbReference type="NCBI Taxonomy" id="1758178"/>
    <lineage>
        <taxon>Bacteria</taxon>
        <taxon>Pseudomonadati</taxon>
        <taxon>Pseudomonadota</taxon>
        <taxon>Alphaproteobacteria</taxon>
        <taxon>Rhodobacterales</taxon>
        <taxon>Roseobacteraceae</taxon>
        <taxon>Celeribacter</taxon>
    </lineage>
</organism>
<dbReference type="EMBL" id="CP022196">
    <property type="protein sequence ID" value="ATG47780.1"/>
    <property type="molecule type" value="Genomic_DNA"/>
</dbReference>
<keyword evidence="2" id="KW-1185">Reference proteome</keyword>
<protein>
    <recommendedName>
        <fullName evidence="3">TnsA endonuclease N-terminal domain-containing protein</fullName>
    </recommendedName>
</protein>
<evidence type="ECO:0000313" key="2">
    <source>
        <dbReference type="Proteomes" id="UP000217935"/>
    </source>
</evidence>
<gene>
    <name evidence="1" type="ORF">CEW89_09525</name>
</gene>
<evidence type="ECO:0008006" key="3">
    <source>
        <dbReference type="Google" id="ProtNLM"/>
    </source>
</evidence>
<dbReference type="RefSeq" id="WP_096805736.1">
    <property type="nucleotide sequence ID" value="NZ_CP022196.1"/>
</dbReference>
<dbReference type="Proteomes" id="UP000217935">
    <property type="component" value="Chromosome"/>
</dbReference>
<sequence>MSYPFLPGGIRLPEVSAGNRSTQVASKSHFTGHITFGEGHGRGVGLESNLEKKVALILRYAPTTADLVEQQAFDWYDADGEYYTHYVDLVCRLRDGRRIGYAVRPIHRVSAGYEDELARVKHQSLSQGVFDDFRLFTERDVCPVALHNATHLHSVRIAEPDADKAAAEVIGMMRGVETIGALRDRIGMEGTGLRAVVRHIGSGHLQLLRQEKISETSQVIRVMALH</sequence>